<dbReference type="RefSeq" id="WP_382429721.1">
    <property type="nucleotide sequence ID" value="NZ_JBHSHJ010000001.1"/>
</dbReference>
<accession>A0ABV9Q9X6</accession>
<name>A0ABV9Q9X6_9BURK</name>
<evidence type="ECO:0000313" key="3">
    <source>
        <dbReference type="Proteomes" id="UP001596001"/>
    </source>
</evidence>
<evidence type="ECO:0000256" key="1">
    <source>
        <dbReference type="SAM" id="MobiDB-lite"/>
    </source>
</evidence>
<comment type="caution">
    <text evidence="2">The sequence shown here is derived from an EMBL/GenBank/DDBJ whole genome shotgun (WGS) entry which is preliminary data.</text>
</comment>
<evidence type="ECO:0000313" key="2">
    <source>
        <dbReference type="EMBL" id="MFC4787875.1"/>
    </source>
</evidence>
<keyword evidence="3" id="KW-1185">Reference proteome</keyword>
<organism evidence="2 3">
    <name type="scientific">Giesbergeria sinuosa</name>
    <dbReference type="NCBI Taxonomy" id="80883"/>
    <lineage>
        <taxon>Bacteria</taxon>
        <taxon>Pseudomonadati</taxon>
        <taxon>Pseudomonadota</taxon>
        <taxon>Betaproteobacteria</taxon>
        <taxon>Burkholderiales</taxon>
        <taxon>Comamonadaceae</taxon>
        <taxon>Giesbergeria</taxon>
    </lineage>
</organism>
<gene>
    <name evidence="2" type="ORF">ACFO6X_02545</name>
</gene>
<feature type="compositionally biased region" description="Pro residues" evidence="1">
    <location>
        <begin position="138"/>
        <end position="150"/>
    </location>
</feature>
<feature type="compositionally biased region" description="Polar residues" evidence="1">
    <location>
        <begin position="114"/>
        <end position="124"/>
    </location>
</feature>
<feature type="region of interest" description="Disordered" evidence="1">
    <location>
        <begin position="114"/>
        <end position="163"/>
    </location>
</feature>
<reference evidence="3" key="1">
    <citation type="journal article" date="2019" name="Int. J. Syst. Evol. Microbiol.">
        <title>The Global Catalogue of Microorganisms (GCM) 10K type strain sequencing project: providing services to taxonomists for standard genome sequencing and annotation.</title>
        <authorList>
            <consortium name="The Broad Institute Genomics Platform"/>
            <consortium name="The Broad Institute Genome Sequencing Center for Infectious Disease"/>
            <person name="Wu L."/>
            <person name="Ma J."/>
        </authorList>
    </citation>
    <scope>NUCLEOTIDE SEQUENCE [LARGE SCALE GENOMIC DNA]</scope>
    <source>
        <strain evidence="3">CCUG 49452</strain>
    </source>
</reference>
<dbReference type="Proteomes" id="UP001596001">
    <property type="component" value="Unassembled WGS sequence"/>
</dbReference>
<protein>
    <submittedName>
        <fullName evidence="2">Uncharacterized protein</fullName>
    </submittedName>
</protein>
<feature type="region of interest" description="Disordered" evidence="1">
    <location>
        <begin position="236"/>
        <end position="257"/>
    </location>
</feature>
<dbReference type="EMBL" id="JBHSHJ010000001">
    <property type="protein sequence ID" value="MFC4787875.1"/>
    <property type="molecule type" value="Genomic_DNA"/>
</dbReference>
<proteinExistence type="predicted"/>
<sequence length="257" mass="28492">MKQWQHWVIWGSSMVLCSLAWGQPSSAMVLRIQGDVVLELPDKAQSIEPLIRLLEGDRVRLAPGAHIRLLYARSGLQEDWQDAGVLRINSTESSIVRGQPRRETRQLPLAITQQMARTPRSDSTARIGGVRLRRLPSSAPPPGQEPPTPPVSTLAPETSTGASSTNLATLEENYQSLRHNTAADDHNPEVYFLAGLWDLGAHERLRHELQRLQGLHPHDPVIMRLHTLYAGVLPSSAPNMHKPMPTPRNPTTEDAGK</sequence>